<feature type="signal peptide" evidence="2">
    <location>
        <begin position="1"/>
        <end position="24"/>
    </location>
</feature>
<feature type="region of interest" description="Disordered" evidence="1">
    <location>
        <begin position="192"/>
        <end position="225"/>
    </location>
</feature>
<sequence>MDKFIKKKVVAVLVCSSLASYAMAANHKANGNNKMQNGQTMQTSAQPNDATLTKSVAAILSEYNGKVNVSVRGGIVYLSGELPSDTDYDKVIMNAESTKGVSDVNVDNLTVKDSQYPLNDTYITAKIKGALIREDIMGKDVPSWTVSVETKDGQVYLSGNIGTEQEKQNVLRVAKSIKGVNTVHDKMVVGTPEAGAAKGNSNGTTDASTNNTNTSSGVNDSPDNY</sequence>
<feature type="compositionally biased region" description="Low complexity" evidence="1">
    <location>
        <begin position="199"/>
        <end position="225"/>
    </location>
</feature>
<evidence type="ECO:0000313" key="5">
    <source>
        <dbReference type="Proteomes" id="UP000288012"/>
    </source>
</evidence>
<feature type="domain" description="BON" evidence="3">
    <location>
        <begin position="119"/>
        <end position="191"/>
    </location>
</feature>
<dbReference type="Gene3D" id="3.30.1340.30">
    <property type="match status" value="1"/>
</dbReference>
<accession>A0A3S0XF90</accession>
<dbReference type="AlphaFoldDB" id="A0A3S0XF90"/>
<protein>
    <submittedName>
        <fullName evidence="4">BON domain-containing protein</fullName>
    </submittedName>
</protein>
<dbReference type="PANTHER" id="PTHR34606">
    <property type="entry name" value="BON DOMAIN-CONTAINING PROTEIN"/>
    <property type="match status" value="1"/>
</dbReference>
<reference evidence="4 5" key="1">
    <citation type="submission" date="2018-12" db="EMBL/GenBank/DDBJ databases">
        <title>Legionella sp,whole genome shotgun sequence.</title>
        <authorList>
            <person name="Wu H."/>
        </authorList>
    </citation>
    <scope>NUCLEOTIDE SEQUENCE [LARGE SCALE GENOMIC DNA]</scope>
    <source>
        <strain evidence="5">km714</strain>
    </source>
</reference>
<dbReference type="Pfam" id="PF04972">
    <property type="entry name" value="BON"/>
    <property type="match status" value="2"/>
</dbReference>
<dbReference type="Proteomes" id="UP000288012">
    <property type="component" value="Unassembled WGS sequence"/>
</dbReference>
<evidence type="ECO:0000313" key="4">
    <source>
        <dbReference type="EMBL" id="RUQ81577.1"/>
    </source>
</evidence>
<dbReference type="InterPro" id="IPR051686">
    <property type="entry name" value="Lipoprotein_DolP"/>
</dbReference>
<dbReference type="PROSITE" id="PS50914">
    <property type="entry name" value="BON"/>
    <property type="match status" value="2"/>
</dbReference>
<feature type="domain" description="BON" evidence="3">
    <location>
        <begin position="44"/>
        <end position="113"/>
    </location>
</feature>
<gene>
    <name evidence="4" type="ORF">EKM59_10165</name>
</gene>
<comment type="caution">
    <text evidence="4">The sequence shown here is derived from an EMBL/GenBank/DDBJ whole genome shotgun (WGS) entry which is preliminary data.</text>
</comment>
<evidence type="ECO:0000256" key="1">
    <source>
        <dbReference type="SAM" id="MobiDB-lite"/>
    </source>
</evidence>
<dbReference type="PANTHER" id="PTHR34606:SF15">
    <property type="entry name" value="BON DOMAIN-CONTAINING PROTEIN"/>
    <property type="match status" value="1"/>
</dbReference>
<dbReference type="RefSeq" id="WP_127111477.1">
    <property type="nucleotide sequence ID" value="NZ_RZGR01000037.1"/>
</dbReference>
<keyword evidence="5" id="KW-1185">Reference proteome</keyword>
<keyword evidence="2" id="KW-0732">Signal</keyword>
<evidence type="ECO:0000256" key="2">
    <source>
        <dbReference type="SAM" id="SignalP"/>
    </source>
</evidence>
<name>A0A3S0XF90_9GAMM</name>
<dbReference type="EMBL" id="RZGR01000037">
    <property type="protein sequence ID" value="RUQ81577.1"/>
    <property type="molecule type" value="Genomic_DNA"/>
</dbReference>
<proteinExistence type="predicted"/>
<dbReference type="InterPro" id="IPR007055">
    <property type="entry name" value="BON_dom"/>
</dbReference>
<organism evidence="4 5">
    <name type="scientific">Legionella septentrionalis</name>
    <dbReference type="NCBI Taxonomy" id="2498109"/>
    <lineage>
        <taxon>Bacteria</taxon>
        <taxon>Pseudomonadati</taxon>
        <taxon>Pseudomonadota</taxon>
        <taxon>Gammaproteobacteria</taxon>
        <taxon>Legionellales</taxon>
        <taxon>Legionellaceae</taxon>
        <taxon>Legionella</taxon>
    </lineage>
</organism>
<evidence type="ECO:0000259" key="3">
    <source>
        <dbReference type="PROSITE" id="PS50914"/>
    </source>
</evidence>
<feature type="chain" id="PRO_5018772669" evidence="2">
    <location>
        <begin position="25"/>
        <end position="225"/>
    </location>
</feature>